<dbReference type="AlphaFoldDB" id="A0A6J6GR02"/>
<keyword evidence="3 7" id="KW-0812">Transmembrane</keyword>
<evidence type="ECO:0000256" key="5">
    <source>
        <dbReference type="ARBA" id="ARBA00022989"/>
    </source>
</evidence>
<evidence type="ECO:0000256" key="2">
    <source>
        <dbReference type="ARBA" id="ARBA00022475"/>
    </source>
</evidence>
<sequence>MSWARSGYSAIVLLLFFVIQESAISKINFPIAGFSLYLCALIGLMALEERNGAISLGFIGGIILDLSPSADSPFGKWALILTLVGYLFSRNQESIRDFTNRPVAFLLFVSTGVTATLLIFLLLGLILGENNGAVLSNLQTILGNGIWTLLLSSIFLPGLVKLRNLSLTSRERI</sequence>
<evidence type="ECO:0000313" key="8">
    <source>
        <dbReference type="EMBL" id="CAB4601325.1"/>
    </source>
</evidence>
<feature type="transmembrane region" description="Helical" evidence="7">
    <location>
        <begin position="31"/>
        <end position="47"/>
    </location>
</feature>
<dbReference type="NCBIfam" id="TIGR03426">
    <property type="entry name" value="shape_MreD"/>
    <property type="match status" value="1"/>
</dbReference>
<name>A0A6J6GR02_9ZZZZ</name>
<comment type="subcellular location">
    <subcellularLocation>
        <location evidence="1">Cell membrane</location>
        <topology evidence="1">Multi-pass membrane protein</topology>
    </subcellularLocation>
</comment>
<organism evidence="8">
    <name type="scientific">freshwater metagenome</name>
    <dbReference type="NCBI Taxonomy" id="449393"/>
    <lineage>
        <taxon>unclassified sequences</taxon>
        <taxon>metagenomes</taxon>
        <taxon>ecological metagenomes</taxon>
    </lineage>
</organism>
<accession>A0A6J6GR02</accession>
<proteinExistence type="predicted"/>
<feature type="transmembrane region" description="Helical" evidence="7">
    <location>
        <begin position="6"/>
        <end position="24"/>
    </location>
</feature>
<dbReference type="GO" id="GO:0008360">
    <property type="term" value="P:regulation of cell shape"/>
    <property type="evidence" value="ECO:0007669"/>
    <property type="project" value="UniProtKB-KW"/>
</dbReference>
<protein>
    <submittedName>
        <fullName evidence="8">Unannotated protein</fullName>
    </submittedName>
</protein>
<reference evidence="8" key="1">
    <citation type="submission" date="2020-05" db="EMBL/GenBank/DDBJ databases">
        <authorList>
            <person name="Chiriac C."/>
            <person name="Salcher M."/>
            <person name="Ghai R."/>
            <person name="Kavagutti S V."/>
        </authorList>
    </citation>
    <scope>NUCLEOTIDE SEQUENCE</scope>
</reference>
<evidence type="ECO:0000256" key="6">
    <source>
        <dbReference type="ARBA" id="ARBA00023136"/>
    </source>
</evidence>
<gene>
    <name evidence="8" type="ORF">UFOPK1842_00176</name>
</gene>
<keyword evidence="2" id="KW-1003">Cell membrane</keyword>
<dbReference type="GO" id="GO:0005886">
    <property type="term" value="C:plasma membrane"/>
    <property type="evidence" value="ECO:0007669"/>
    <property type="project" value="UniProtKB-SubCell"/>
</dbReference>
<keyword evidence="6 7" id="KW-0472">Membrane</keyword>
<dbReference type="InterPro" id="IPR007227">
    <property type="entry name" value="Cell_shape_determining_MreD"/>
</dbReference>
<feature type="transmembrane region" description="Helical" evidence="7">
    <location>
        <begin position="103"/>
        <end position="128"/>
    </location>
</feature>
<evidence type="ECO:0000256" key="7">
    <source>
        <dbReference type="SAM" id="Phobius"/>
    </source>
</evidence>
<keyword evidence="4" id="KW-0133">Cell shape</keyword>
<evidence type="ECO:0000256" key="4">
    <source>
        <dbReference type="ARBA" id="ARBA00022960"/>
    </source>
</evidence>
<evidence type="ECO:0000256" key="1">
    <source>
        <dbReference type="ARBA" id="ARBA00004651"/>
    </source>
</evidence>
<evidence type="ECO:0000256" key="3">
    <source>
        <dbReference type="ARBA" id="ARBA00022692"/>
    </source>
</evidence>
<keyword evidence="5 7" id="KW-1133">Transmembrane helix</keyword>
<feature type="transmembrane region" description="Helical" evidence="7">
    <location>
        <begin position="140"/>
        <end position="160"/>
    </location>
</feature>
<dbReference type="EMBL" id="CAEZUQ010000011">
    <property type="protein sequence ID" value="CAB4601325.1"/>
    <property type="molecule type" value="Genomic_DNA"/>
</dbReference>